<proteinExistence type="predicted"/>
<dbReference type="EMBL" id="RXGB01000156">
    <property type="protein sequence ID" value="TMX04913.1"/>
    <property type="molecule type" value="Genomic_DNA"/>
</dbReference>
<gene>
    <name evidence="2" type="ORF">EJD97_004024</name>
</gene>
<accession>A0A6N2CB47</accession>
<protein>
    <submittedName>
        <fullName evidence="2">Uncharacterized protein</fullName>
    </submittedName>
</protein>
<dbReference type="PANTHER" id="PTHR33233:SF14">
    <property type="entry name" value="ENDONUCLEASE_EXONUCLEASE_PHOSPHATASE"/>
    <property type="match status" value="1"/>
</dbReference>
<dbReference type="AlphaFoldDB" id="A0A6N2CB47"/>
<comment type="caution">
    <text evidence="2">The sequence shown here is derived from an EMBL/GenBank/DDBJ whole genome shotgun (WGS) entry which is preliminary data.</text>
</comment>
<reference evidence="2" key="1">
    <citation type="submission" date="2019-05" db="EMBL/GenBank/DDBJ databases">
        <title>The de novo reference genome and transcriptome assemblies of the wild tomato species Solanum chilense.</title>
        <authorList>
            <person name="Stam R."/>
            <person name="Nosenko T."/>
            <person name="Hoerger A.C."/>
            <person name="Stephan W."/>
            <person name="Seidel M.A."/>
            <person name="Kuhn J.M.M."/>
            <person name="Haberer G."/>
            <person name="Tellier A."/>
        </authorList>
    </citation>
    <scope>NUCLEOTIDE SEQUENCE</scope>
    <source>
        <tissue evidence="2">Mature leaves</tissue>
    </source>
</reference>
<dbReference type="PANTHER" id="PTHR33233">
    <property type="entry name" value="ENDONUCLEASE/EXONUCLEASE/PHOSPHATASE"/>
    <property type="match status" value="1"/>
</dbReference>
<evidence type="ECO:0000313" key="2">
    <source>
        <dbReference type="EMBL" id="TMX04913.1"/>
    </source>
</evidence>
<feature type="compositionally biased region" description="Basic and acidic residues" evidence="1">
    <location>
        <begin position="101"/>
        <end position="110"/>
    </location>
</feature>
<organism evidence="2">
    <name type="scientific">Solanum chilense</name>
    <name type="common">Tomato</name>
    <name type="synonym">Lycopersicon chilense</name>
    <dbReference type="NCBI Taxonomy" id="4083"/>
    <lineage>
        <taxon>Eukaryota</taxon>
        <taxon>Viridiplantae</taxon>
        <taxon>Streptophyta</taxon>
        <taxon>Embryophyta</taxon>
        <taxon>Tracheophyta</taxon>
        <taxon>Spermatophyta</taxon>
        <taxon>Magnoliopsida</taxon>
        <taxon>eudicotyledons</taxon>
        <taxon>Gunneridae</taxon>
        <taxon>Pentapetalae</taxon>
        <taxon>asterids</taxon>
        <taxon>lamiids</taxon>
        <taxon>Solanales</taxon>
        <taxon>Solanaceae</taxon>
        <taxon>Solanoideae</taxon>
        <taxon>Solaneae</taxon>
        <taxon>Solanum</taxon>
        <taxon>Solanum subgen. Lycopersicon</taxon>
    </lineage>
</organism>
<name>A0A6N2CB47_SOLCI</name>
<sequence length="120" mass="13356">MPEKTPEKPWVNLFATKRMAARGMNVTYIPPIIVEGEKLVEILAEDIAQDEVKWKPSMVVYVAGTAPSIGSMERFILGVPPPMKGQAQGPRKEWKPAIGKELVKDSDQQKIGKLTPDQEE</sequence>
<feature type="region of interest" description="Disordered" evidence="1">
    <location>
        <begin position="100"/>
        <end position="120"/>
    </location>
</feature>
<evidence type="ECO:0000256" key="1">
    <source>
        <dbReference type="SAM" id="MobiDB-lite"/>
    </source>
</evidence>